<evidence type="ECO:0000313" key="4">
    <source>
        <dbReference type="EMBL" id="CDW88246.1"/>
    </source>
</evidence>
<keyword evidence="2" id="KW-0812">Transmembrane</keyword>
<feature type="compositionally biased region" description="Low complexity" evidence="1">
    <location>
        <begin position="36"/>
        <end position="45"/>
    </location>
</feature>
<feature type="compositionally biased region" description="Polar residues" evidence="1">
    <location>
        <begin position="254"/>
        <end position="275"/>
    </location>
</feature>
<feature type="region of interest" description="Disordered" evidence="1">
    <location>
        <begin position="233"/>
        <end position="275"/>
    </location>
</feature>
<keyword evidence="3" id="KW-0732">Signal</keyword>
<keyword evidence="5" id="KW-1185">Reference proteome</keyword>
<evidence type="ECO:0008006" key="6">
    <source>
        <dbReference type="Google" id="ProtNLM"/>
    </source>
</evidence>
<dbReference type="AlphaFoldDB" id="A0A078B1R9"/>
<proteinExistence type="predicted"/>
<reference evidence="4 5" key="1">
    <citation type="submission" date="2014-06" db="EMBL/GenBank/DDBJ databases">
        <authorList>
            <person name="Swart Estienne"/>
        </authorList>
    </citation>
    <scope>NUCLEOTIDE SEQUENCE [LARGE SCALE GENOMIC DNA]</scope>
    <source>
        <strain evidence="4 5">130c</strain>
    </source>
</reference>
<keyword evidence="2" id="KW-0472">Membrane</keyword>
<dbReference type="InParanoid" id="A0A078B1R9"/>
<feature type="compositionally biased region" description="Low complexity" evidence="1">
    <location>
        <begin position="240"/>
        <end position="252"/>
    </location>
</feature>
<dbReference type="EMBL" id="CCKQ01016371">
    <property type="protein sequence ID" value="CDW88246.1"/>
    <property type="molecule type" value="Genomic_DNA"/>
</dbReference>
<name>A0A078B1R9_STYLE</name>
<feature type="signal peptide" evidence="3">
    <location>
        <begin position="1"/>
        <end position="23"/>
    </location>
</feature>
<dbReference type="Proteomes" id="UP000039865">
    <property type="component" value="Unassembled WGS sequence"/>
</dbReference>
<evidence type="ECO:0000313" key="5">
    <source>
        <dbReference type="Proteomes" id="UP000039865"/>
    </source>
</evidence>
<evidence type="ECO:0000256" key="2">
    <source>
        <dbReference type="SAM" id="Phobius"/>
    </source>
</evidence>
<protein>
    <recommendedName>
        <fullName evidence="6">Transmembrane protein</fullName>
    </recommendedName>
</protein>
<accession>A0A078B1R9</accession>
<keyword evidence="2" id="KW-1133">Transmembrane helix</keyword>
<gene>
    <name evidence="4" type="primary">Contig14723.g15679</name>
    <name evidence="4" type="ORF">STYLEM_17364</name>
</gene>
<organism evidence="4 5">
    <name type="scientific">Stylonychia lemnae</name>
    <name type="common">Ciliate</name>
    <dbReference type="NCBI Taxonomy" id="5949"/>
    <lineage>
        <taxon>Eukaryota</taxon>
        <taxon>Sar</taxon>
        <taxon>Alveolata</taxon>
        <taxon>Ciliophora</taxon>
        <taxon>Intramacronucleata</taxon>
        <taxon>Spirotrichea</taxon>
        <taxon>Stichotrichia</taxon>
        <taxon>Sporadotrichida</taxon>
        <taxon>Oxytrichidae</taxon>
        <taxon>Stylonychinae</taxon>
        <taxon>Stylonychia</taxon>
    </lineage>
</organism>
<feature type="transmembrane region" description="Helical" evidence="2">
    <location>
        <begin position="69"/>
        <end position="90"/>
    </location>
</feature>
<sequence length="291" mass="32214">MKIWSRLVITALILVILITSIQNKSSGGRSSGGRSSGRSSSFRSSYSTGYNSYYGKYYYSGSGVSGGAWWVYLIILGVLFIAFLSYIIALSCTNNISFCRALVAVLMFNCKEPARDDLGCCGREKSRKNAYETKNKQVIENQNNSQVIDPYQDDVKNDDQIIQVQDINTVQGAGGYPPMTYDAQQQNLQPIVNSDQNQPVLYGGFQAQQEMIQPQAQPIMKVNSYKIEQNTVNKNDDSSLDSSSLSNDNMNDPLKQSEQQQLSNPPLGNTMPFVQTQQQPVGISYVAATLL</sequence>
<feature type="region of interest" description="Disordered" evidence="1">
    <location>
        <begin position="23"/>
        <end position="45"/>
    </location>
</feature>
<evidence type="ECO:0000256" key="1">
    <source>
        <dbReference type="SAM" id="MobiDB-lite"/>
    </source>
</evidence>
<feature type="chain" id="PRO_5001729838" description="Transmembrane protein" evidence="3">
    <location>
        <begin position="24"/>
        <end position="291"/>
    </location>
</feature>
<evidence type="ECO:0000256" key="3">
    <source>
        <dbReference type="SAM" id="SignalP"/>
    </source>
</evidence>